<feature type="domain" description="CARDB" evidence="4">
    <location>
        <begin position="792"/>
        <end position="887"/>
    </location>
</feature>
<evidence type="ECO:0000259" key="4">
    <source>
        <dbReference type="Pfam" id="PF07705"/>
    </source>
</evidence>
<dbReference type="InterPro" id="IPR001769">
    <property type="entry name" value="Gingipain"/>
</dbReference>
<proteinExistence type="predicted"/>
<evidence type="ECO:0000313" key="6">
    <source>
        <dbReference type="Proteomes" id="UP001357452"/>
    </source>
</evidence>
<dbReference type="Pfam" id="PF07705">
    <property type="entry name" value="CARDB"/>
    <property type="match status" value="1"/>
</dbReference>
<name>A0ABU7RDW5_9BACT</name>
<dbReference type="Pfam" id="PF01364">
    <property type="entry name" value="Peptidase_C25"/>
    <property type="match status" value="1"/>
</dbReference>
<dbReference type="Gene3D" id="3.40.50.10390">
    <property type="entry name" value="Gingipain r, domain 1"/>
    <property type="match status" value="1"/>
</dbReference>
<dbReference type="Gene3D" id="2.60.40.4070">
    <property type="match status" value="1"/>
</dbReference>
<feature type="chain" id="PRO_5047141939" evidence="2">
    <location>
        <begin position="19"/>
        <end position="1691"/>
    </location>
</feature>
<feature type="domain" description="Gingipain" evidence="3">
    <location>
        <begin position="400"/>
        <end position="774"/>
    </location>
</feature>
<reference evidence="5 6" key="1">
    <citation type="submission" date="2024-01" db="EMBL/GenBank/DDBJ databases">
        <title>Niabella digestum sp. nov., isolated from waste digestion system.</title>
        <authorList>
            <person name="Zhang L."/>
        </authorList>
    </citation>
    <scope>NUCLEOTIDE SEQUENCE [LARGE SCALE GENOMIC DNA]</scope>
    <source>
        <strain evidence="5 6">A18</strain>
    </source>
</reference>
<evidence type="ECO:0000259" key="3">
    <source>
        <dbReference type="Pfam" id="PF01364"/>
    </source>
</evidence>
<dbReference type="Gene3D" id="2.60.40.10">
    <property type="entry name" value="Immunoglobulins"/>
    <property type="match status" value="1"/>
</dbReference>
<dbReference type="InterPro" id="IPR029030">
    <property type="entry name" value="Caspase-like_dom_sf"/>
</dbReference>
<gene>
    <name evidence="5" type="ORF">V2H41_01750</name>
</gene>
<dbReference type="InterPro" id="IPR011635">
    <property type="entry name" value="CARDB"/>
</dbReference>
<dbReference type="InterPro" id="IPR029031">
    <property type="entry name" value="Gingipain_N_sf"/>
</dbReference>
<comment type="caution">
    <text evidence="5">The sequence shown here is derived from an EMBL/GenBank/DDBJ whole genome shotgun (WGS) entry which is preliminary data.</text>
</comment>
<organism evidence="5 6">
    <name type="scientific">Niabella digestorum</name>
    <dbReference type="NCBI Taxonomy" id="3117701"/>
    <lineage>
        <taxon>Bacteria</taxon>
        <taxon>Pseudomonadati</taxon>
        <taxon>Bacteroidota</taxon>
        <taxon>Chitinophagia</taxon>
        <taxon>Chitinophagales</taxon>
        <taxon>Chitinophagaceae</taxon>
        <taxon>Niabella</taxon>
    </lineage>
</organism>
<accession>A0ABU7RDW5</accession>
<dbReference type="EMBL" id="JAZGLY010000001">
    <property type="protein sequence ID" value="MEE6185987.1"/>
    <property type="molecule type" value="Genomic_DNA"/>
</dbReference>
<evidence type="ECO:0000256" key="1">
    <source>
        <dbReference type="ARBA" id="ARBA00022729"/>
    </source>
</evidence>
<sequence>MKKLLLILSIFYWGYAAAQPFNNEWIDYSKTYYKFKVGATGLYRIPQSVLAAANLGNVDVSHFQLWKNGQEVPIYTSNQSGPLATGGYIEFWGEVNDGKADKSLYRTPEDHINDSKSLFTDTAAYFLTVNPTGNNKRFLPTPNSIPSGATAEPYFMHTVGIYPNETIHLGPYGGDVASAAYSSSYEGGEGWTSNEITETNKTRNFTLSNIFPYKGTGAPDAQIRMNVVGNSPNNRLVQLRLNSAQVFNATLISFNYAKLSTNIPVANLTGTTETFSVTNETNTANNRIKVAFIELTYPRIFNFGGASNFKFKLSSSSSGKYLEITGFSYSGTPVLYDFTNGRRYEANVATPSVVKVYTQPSSMEAELVLVDTEASNVKTINSLEVRRFTNYLASENQGDYLIITHKAILNASNGSQPVEEYRAYRSSPAGGSYNAKVYMIDELTDQFAYGIKNSPLAVRNFIRFARNSFSSPIKNVFIAGKGVKYISARLNESSPLMARLNLVPTFGEPGSDVLLAAEGSSSIPLTPIGRIPVINGDELAIYLEKVKQYEQQLIPVPEVTPSIWKKNVIHMVGANEQALIDQLYAYLNLDKRVIEDTLFGAIVSDFVKSQVPGAEQTATERLRALMNTGLGLLTYFGHSAATTLVFNIEDPQQYSNQGKYPIFNMLGCNVGDVFIWDESRLSVINTIAEKFLFARERGSIAIMAGSALGRVGPLQLYNREFYRELTRNSYGKTLGELMQKTVTNSYAAVGGESDIFTRVQNEVFNLNGDPAIRLYQFDKPDYAIEDAMVTVTPAVVSVTDPSFTIKAKIANLGKAINTPVIVELKRTYPDLTVQLIRRDTLSGIRYMDSLTYRIDIDPLRDKGANKFTITVDPDNTIDELFESNNICIKDIFIYEDDIKPIYPYNYSIVNQQNITFSASTGNPFAQQRSYIMEIDTTMLFNSSFKVSQTKTSAGGVVAFSPGITFRDSTAYYWRVAAVPNAPSDEPVWNSASFIYLPGNHTGFNQSHYYQFQNASYQNMTLHESRTFIYDSLRSEIMIKTVSVEPGTAIPISDISLQIDGIIVQQGALADMNGVNPNERSIRFYLIDNRNMKPVENRDLGTSGLYGSYRPLPRTSTALPYFFQFDLSTLEARKKVMDFLDSIPDGFYVGVSNNYRRPSILPMVWQGDTAVLGSGVSLYHKFKQLGFTYIDSVTSPIPYIFIYQKGNPVPLTQAIGGTGVLQASATVSVNGVQGSMTSPIFSQAASWNKLLWDGYSKETPTSDKATLSVIGIDKNGGETVLMQNIPVAQKEVDISSINANTYPGLKIAINTEDPEDRTPYQLKYWRLYATPVAEGAVAPNLYFSAKDTLEAGEPLQLGLAFKNISASNFDSIAVKLTVRDQNNIERVIPVPKVRPLVAGDTLQVNIPIDTRSFVGNNLVFLELNPEGNDHQPEQYQFNNFINHSFFVRSDTINPYLDVTFDGIHILNRDIVSSKPDILMKLTDDAKYLLLDNPELIKVQLKFPNGLLRDYQFDNDTLIFTPPSPNDAKNMAIINFKPHLLEDGEYELIVSAKDQSGNYAGVLNYRVAFQVINKPMISNLLNYPNPFTTSTAFVFTLTGSEVPQNIRIQILTITGKIVREITKEELGPLRIGRNITEFKWDGTDQYGQKLANGVYLYRVLTNHHGKSLDKYKANGDNTDKYFNKGYGKMVLIR</sequence>
<protein>
    <submittedName>
        <fullName evidence="5">C25 family cysteine peptidase</fullName>
    </submittedName>
</protein>
<keyword evidence="1 2" id="KW-0732">Signal</keyword>
<dbReference type="RefSeq" id="WP_330973392.1">
    <property type="nucleotide sequence ID" value="NZ_JAZGLY010000001.1"/>
</dbReference>
<evidence type="ECO:0000313" key="5">
    <source>
        <dbReference type="EMBL" id="MEE6185987.1"/>
    </source>
</evidence>
<dbReference type="Proteomes" id="UP001357452">
    <property type="component" value="Unassembled WGS sequence"/>
</dbReference>
<dbReference type="InterPro" id="IPR013783">
    <property type="entry name" value="Ig-like_fold"/>
</dbReference>
<dbReference type="SUPFAM" id="SSF52129">
    <property type="entry name" value="Caspase-like"/>
    <property type="match status" value="1"/>
</dbReference>
<keyword evidence="6" id="KW-1185">Reference proteome</keyword>
<dbReference type="Gene3D" id="3.40.50.1460">
    <property type="match status" value="1"/>
</dbReference>
<feature type="signal peptide" evidence="2">
    <location>
        <begin position="1"/>
        <end position="18"/>
    </location>
</feature>
<evidence type="ECO:0000256" key="2">
    <source>
        <dbReference type="SAM" id="SignalP"/>
    </source>
</evidence>